<evidence type="ECO:0000313" key="1">
    <source>
        <dbReference type="EMBL" id="OJA15731.1"/>
    </source>
</evidence>
<dbReference type="Proteomes" id="UP000183567">
    <property type="component" value="Unassembled WGS sequence"/>
</dbReference>
<keyword evidence="2" id="KW-1185">Reference proteome</keyword>
<evidence type="ECO:0000313" key="2">
    <source>
        <dbReference type="Proteomes" id="UP000183567"/>
    </source>
</evidence>
<dbReference type="EMBL" id="LVVM01002908">
    <property type="protein sequence ID" value="OJA15731.1"/>
    <property type="molecule type" value="Genomic_DNA"/>
</dbReference>
<proteinExistence type="predicted"/>
<protein>
    <submittedName>
        <fullName evidence="1">Uncharacterized protein</fullName>
    </submittedName>
</protein>
<name>A0A1J8Q6Z9_9AGAM</name>
<dbReference type="AlphaFoldDB" id="A0A1J8Q6Z9"/>
<organism evidence="1 2">
    <name type="scientific">Rhizopogon vesiculosus</name>
    <dbReference type="NCBI Taxonomy" id="180088"/>
    <lineage>
        <taxon>Eukaryota</taxon>
        <taxon>Fungi</taxon>
        <taxon>Dikarya</taxon>
        <taxon>Basidiomycota</taxon>
        <taxon>Agaricomycotina</taxon>
        <taxon>Agaricomycetes</taxon>
        <taxon>Agaricomycetidae</taxon>
        <taxon>Boletales</taxon>
        <taxon>Suillineae</taxon>
        <taxon>Rhizopogonaceae</taxon>
        <taxon>Rhizopogon</taxon>
    </lineage>
</organism>
<accession>A0A1J8Q6Z9</accession>
<gene>
    <name evidence="1" type="ORF">AZE42_07255</name>
</gene>
<sequence length="124" mass="14128">MLNQLLYLNMTLSSLLQQPSSPVLLIIIPSTPYYKFTQTPDIPFLISSPVLKRSGTPSSPVQIAHSRMLYMNITALRVRAERPFRLQSLRFCFQSRARVEDVLVECTVGLEEDDRRTFPSVALV</sequence>
<reference evidence="1 2" key="1">
    <citation type="submission" date="2016-03" db="EMBL/GenBank/DDBJ databases">
        <title>Comparative genomics of the ectomycorrhizal sister species Rhizopogon vinicolor and Rhizopogon vesiculosus (Basidiomycota: Boletales) reveals a divergence of the mating type B locus.</title>
        <authorList>
            <person name="Mujic A.B."/>
            <person name="Kuo A."/>
            <person name="Tritt A."/>
            <person name="Lipzen A."/>
            <person name="Chen C."/>
            <person name="Johnson J."/>
            <person name="Sharma A."/>
            <person name="Barry K."/>
            <person name="Grigoriev I.V."/>
            <person name="Spatafora J.W."/>
        </authorList>
    </citation>
    <scope>NUCLEOTIDE SEQUENCE [LARGE SCALE GENOMIC DNA]</scope>
    <source>
        <strain evidence="1 2">AM-OR11-056</strain>
    </source>
</reference>
<comment type="caution">
    <text evidence="1">The sequence shown here is derived from an EMBL/GenBank/DDBJ whole genome shotgun (WGS) entry which is preliminary data.</text>
</comment>
<feature type="non-terminal residue" evidence="1">
    <location>
        <position position="124"/>
    </location>
</feature>